<dbReference type="EMBL" id="BQKE01000004">
    <property type="protein sequence ID" value="GJM64277.1"/>
    <property type="molecule type" value="Genomic_DNA"/>
</dbReference>
<evidence type="ECO:0000313" key="6">
    <source>
        <dbReference type="EMBL" id="GJM64277.1"/>
    </source>
</evidence>
<keyword evidence="7" id="KW-1185">Reference proteome</keyword>
<evidence type="ECO:0000256" key="5">
    <source>
        <dbReference type="ARBA" id="ARBA00023277"/>
    </source>
</evidence>
<dbReference type="CDD" id="cd00452">
    <property type="entry name" value="KDPG_aldolase"/>
    <property type="match status" value="1"/>
</dbReference>
<dbReference type="GO" id="GO:0016829">
    <property type="term" value="F:lyase activity"/>
    <property type="evidence" value="ECO:0007669"/>
    <property type="project" value="UniProtKB-KW"/>
</dbReference>
<evidence type="ECO:0000256" key="2">
    <source>
        <dbReference type="ARBA" id="ARBA00006906"/>
    </source>
</evidence>
<dbReference type="PANTHER" id="PTHR30246:SF1">
    <property type="entry name" value="2-DEHYDRO-3-DEOXY-6-PHOSPHOGALACTONATE ALDOLASE-RELATED"/>
    <property type="match status" value="1"/>
</dbReference>
<dbReference type="SUPFAM" id="SSF51569">
    <property type="entry name" value="Aldolase"/>
    <property type="match status" value="1"/>
</dbReference>
<keyword evidence="4" id="KW-0456">Lyase</keyword>
<accession>A0AAN4W4S5</accession>
<evidence type="ECO:0000256" key="4">
    <source>
        <dbReference type="ARBA" id="ARBA00023239"/>
    </source>
</evidence>
<dbReference type="NCBIfam" id="TIGR01182">
    <property type="entry name" value="eda"/>
    <property type="match status" value="1"/>
</dbReference>
<dbReference type="Pfam" id="PF01081">
    <property type="entry name" value="Aldolase"/>
    <property type="match status" value="1"/>
</dbReference>
<protein>
    <submittedName>
        <fullName evidence="6">2-dehydro-3-deoxy-phosphogluconate aldolase</fullName>
    </submittedName>
</protein>
<sequence>MSKFHWEKFNACPVVGIVRNLDQATIDRLVPVYLAAGLSTLEVTMNTPSALELIADMSERYPEMNVGAGTVCTLEDLESALQAGAQFIVTPIMNEEVIATCVANQVPVFPGAYSPTEIYKAWTLGANAVKVFPATQLGTTFIKDILAPLNTIKLLPTGGVTADNITDFLKVGAVGVGMGSSLLPKDLMVEGKEAELRQHFDKIVAATKIALPQPV</sequence>
<dbReference type="Gene3D" id="3.20.20.70">
    <property type="entry name" value="Aldolase class I"/>
    <property type="match status" value="1"/>
</dbReference>
<name>A0AAN4W4S5_9BACT</name>
<dbReference type="Proteomes" id="UP001310022">
    <property type="component" value="Unassembled WGS sequence"/>
</dbReference>
<comment type="similarity">
    <text evidence="2">Belongs to the KHG/KDPG aldolase family.</text>
</comment>
<evidence type="ECO:0000256" key="3">
    <source>
        <dbReference type="ARBA" id="ARBA00011233"/>
    </source>
</evidence>
<dbReference type="RefSeq" id="WP_060689997.1">
    <property type="nucleotide sequence ID" value="NZ_BQKE01000004.1"/>
</dbReference>
<evidence type="ECO:0000256" key="1">
    <source>
        <dbReference type="ARBA" id="ARBA00004761"/>
    </source>
</evidence>
<proteinExistence type="inferred from homology"/>
<comment type="pathway">
    <text evidence="1">Carbohydrate acid metabolism.</text>
</comment>
<dbReference type="InterPro" id="IPR013785">
    <property type="entry name" value="Aldolase_TIM"/>
</dbReference>
<keyword evidence="5" id="KW-0119">Carbohydrate metabolism</keyword>
<dbReference type="PANTHER" id="PTHR30246">
    <property type="entry name" value="2-KETO-3-DEOXY-6-PHOSPHOGLUCONATE ALDOLASE"/>
    <property type="match status" value="1"/>
</dbReference>
<dbReference type="AlphaFoldDB" id="A0AAN4W4S5"/>
<comment type="caution">
    <text evidence="6">The sequence shown here is derived from an EMBL/GenBank/DDBJ whole genome shotgun (WGS) entry which is preliminary data.</text>
</comment>
<organism evidence="6 7">
    <name type="scientific">Persicobacter diffluens</name>
    <dbReference type="NCBI Taxonomy" id="981"/>
    <lineage>
        <taxon>Bacteria</taxon>
        <taxon>Pseudomonadati</taxon>
        <taxon>Bacteroidota</taxon>
        <taxon>Cytophagia</taxon>
        <taxon>Cytophagales</taxon>
        <taxon>Persicobacteraceae</taxon>
        <taxon>Persicobacter</taxon>
    </lineage>
</organism>
<evidence type="ECO:0000313" key="7">
    <source>
        <dbReference type="Proteomes" id="UP001310022"/>
    </source>
</evidence>
<comment type="subunit">
    <text evidence="3">Homotrimer.</text>
</comment>
<reference evidence="6 7" key="1">
    <citation type="submission" date="2021-12" db="EMBL/GenBank/DDBJ databases">
        <title>Genome sequencing of bacteria with rrn-lacking chromosome and rrn-plasmid.</title>
        <authorList>
            <person name="Anda M."/>
            <person name="Iwasaki W."/>
        </authorList>
    </citation>
    <scope>NUCLEOTIDE SEQUENCE [LARGE SCALE GENOMIC DNA]</scope>
    <source>
        <strain evidence="6 7">NBRC 15940</strain>
    </source>
</reference>
<dbReference type="InterPro" id="IPR000887">
    <property type="entry name" value="Aldlse_KDPG_KHG"/>
</dbReference>
<gene>
    <name evidence="6" type="ORF">PEDI_48290</name>
</gene>